<accession>A0A117RZV9</accession>
<proteinExistence type="predicted"/>
<dbReference type="EMBL" id="LMXB01000058">
    <property type="protein sequence ID" value="KUO18740.1"/>
    <property type="molecule type" value="Genomic_DNA"/>
</dbReference>
<name>A0A117RZV9_9ACTN</name>
<reference evidence="1 2" key="1">
    <citation type="submission" date="2015-10" db="EMBL/GenBank/DDBJ databases">
        <title>Draft genome sequence of Streptomyces sp. RV15, isolated from a marine sponge.</title>
        <authorList>
            <person name="Ruckert C."/>
            <person name="Abdelmohsen U.R."/>
            <person name="Winkler A."/>
            <person name="Hentschel U."/>
            <person name="Kalinowski J."/>
            <person name="Kampfer P."/>
            <person name="Glaeser S."/>
        </authorList>
    </citation>
    <scope>NUCLEOTIDE SEQUENCE [LARGE SCALE GENOMIC DNA]</scope>
    <source>
        <strain evidence="1 2">RV15</strain>
    </source>
</reference>
<organism evidence="1 2">
    <name type="scientific">Streptomyces dysideae</name>
    <dbReference type="NCBI Taxonomy" id="909626"/>
    <lineage>
        <taxon>Bacteria</taxon>
        <taxon>Bacillati</taxon>
        <taxon>Actinomycetota</taxon>
        <taxon>Actinomycetes</taxon>
        <taxon>Kitasatosporales</taxon>
        <taxon>Streptomycetaceae</taxon>
        <taxon>Streptomyces</taxon>
    </lineage>
</organism>
<dbReference type="RefSeq" id="WP_234382780.1">
    <property type="nucleotide sequence ID" value="NZ_KQ949089.1"/>
</dbReference>
<protein>
    <submittedName>
        <fullName evidence="1">Uncharacterized protein</fullName>
    </submittedName>
</protein>
<gene>
    <name evidence="1" type="ORF">AQJ91_22950</name>
</gene>
<keyword evidence="2" id="KW-1185">Reference proteome</keyword>
<dbReference type="Proteomes" id="UP000053260">
    <property type="component" value="Unassembled WGS sequence"/>
</dbReference>
<comment type="caution">
    <text evidence="1">The sequence shown here is derived from an EMBL/GenBank/DDBJ whole genome shotgun (WGS) entry which is preliminary data.</text>
</comment>
<evidence type="ECO:0000313" key="1">
    <source>
        <dbReference type="EMBL" id="KUO18740.1"/>
    </source>
</evidence>
<sequence length="90" mass="10310">MTAARDFEDLRYALEHFSPQQARRLRLIISQDEELAEALPDREAAGDEEGDLLPESFLALCGSIEAPTDYAENHDEYIRERTERKRSAAE</sequence>
<dbReference type="AlphaFoldDB" id="A0A117RZV9"/>
<evidence type="ECO:0000313" key="2">
    <source>
        <dbReference type="Proteomes" id="UP000053260"/>
    </source>
</evidence>